<sequence>FRSQFNKARGMAAGVALRGPQPPQDDDGPKPILPSFVPCNQVHVVAARPPAVAQLPSIADNNDEDDVTEEDGPTTWKPKRMVKEWENEHGIRHVTIIVWLSSGATEADIKTMENLEDTNVRRHAMQQYVRSILDVRGDVISEFTMELPFPVDPSTLNVTFPSFESGALFCHVDLAEKRKKRVAQSFVMRKRHAKGKKKGDIEYNNLTPHH</sequence>
<dbReference type="EMBL" id="CAICTM010001953">
    <property type="protein sequence ID" value="CAB9527191.1"/>
    <property type="molecule type" value="Genomic_DNA"/>
</dbReference>
<comment type="caution">
    <text evidence="2">The sequence shown here is derived from an EMBL/GenBank/DDBJ whole genome shotgun (WGS) entry which is preliminary data.</text>
</comment>
<feature type="region of interest" description="Disordered" evidence="1">
    <location>
        <begin position="55"/>
        <end position="75"/>
    </location>
</feature>
<evidence type="ECO:0000313" key="3">
    <source>
        <dbReference type="Proteomes" id="UP001153069"/>
    </source>
</evidence>
<keyword evidence="3" id="KW-1185">Reference proteome</keyword>
<dbReference type="Proteomes" id="UP001153069">
    <property type="component" value="Unassembled WGS sequence"/>
</dbReference>
<feature type="compositionally biased region" description="Acidic residues" evidence="1">
    <location>
        <begin position="61"/>
        <end position="72"/>
    </location>
</feature>
<organism evidence="2 3">
    <name type="scientific">Seminavis robusta</name>
    <dbReference type="NCBI Taxonomy" id="568900"/>
    <lineage>
        <taxon>Eukaryota</taxon>
        <taxon>Sar</taxon>
        <taxon>Stramenopiles</taxon>
        <taxon>Ochrophyta</taxon>
        <taxon>Bacillariophyta</taxon>
        <taxon>Bacillariophyceae</taxon>
        <taxon>Bacillariophycidae</taxon>
        <taxon>Naviculales</taxon>
        <taxon>Naviculaceae</taxon>
        <taxon>Seminavis</taxon>
    </lineage>
</organism>
<accession>A0A9N8EX52</accession>
<evidence type="ECO:0000313" key="2">
    <source>
        <dbReference type="EMBL" id="CAB9527191.1"/>
    </source>
</evidence>
<name>A0A9N8EX52_9STRA</name>
<feature type="non-terminal residue" evidence="2">
    <location>
        <position position="1"/>
    </location>
</feature>
<reference evidence="2" key="1">
    <citation type="submission" date="2020-06" db="EMBL/GenBank/DDBJ databases">
        <authorList>
            <consortium name="Plant Systems Biology data submission"/>
        </authorList>
    </citation>
    <scope>NUCLEOTIDE SEQUENCE</scope>
    <source>
        <strain evidence="2">D6</strain>
    </source>
</reference>
<evidence type="ECO:0000256" key="1">
    <source>
        <dbReference type="SAM" id="MobiDB-lite"/>
    </source>
</evidence>
<protein>
    <submittedName>
        <fullName evidence="2">Uncharacterized protein</fullName>
    </submittedName>
</protein>
<proteinExistence type="predicted"/>
<feature type="region of interest" description="Disordered" evidence="1">
    <location>
        <begin position="1"/>
        <end position="35"/>
    </location>
</feature>
<gene>
    <name evidence="2" type="ORF">SEMRO_1955_G307660.1</name>
</gene>
<dbReference type="AlphaFoldDB" id="A0A9N8EX52"/>
<feature type="region of interest" description="Disordered" evidence="1">
    <location>
        <begin position="191"/>
        <end position="210"/>
    </location>
</feature>